<organism evidence="2 3">
    <name type="scientific">Nocardia tenerifensis</name>
    <dbReference type="NCBI Taxonomy" id="228006"/>
    <lineage>
        <taxon>Bacteria</taxon>
        <taxon>Bacillati</taxon>
        <taxon>Actinomycetota</taxon>
        <taxon>Actinomycetes</taxon>
        <taxon>Mycobacteriales</taxon>
        <taxon>Nocardiaceae</taxon>
        <taxon>Nocardia</taxon>
    </lineage>
</organism>
<feature type="transmembrane region" description="Helical" evidence="1">
    <location>
        <begin position="107"/>
        <end position="128"/>
    </location>
</feature>
<proteinExistence type="predicted"/>
<evidence type="ECO:0000313" key="3">
    <source>
        <dbReference type="Proteomes" id="UP000247569"/>
    </source>
</evidence>
<accession>A0A318JT98</accession>
<evidence type="ECO:0000256" key="1">
    <source>
        <dbReference type="SAM" id="Phobius"/>
    </source>
</evidence>
<sequence>MNPDMIMGLIQLVVVVLAALARWTSAGWYLLIGVLGSLGLAPLILFGPLVFAGFSAPHAAWPLLIFADVLLLITALTLADGGDNGMLIPILDERKANSPVGVRVHRVGTLTGMAYLLALVVLVVWILAT</sequence>
<gene>
    <name evidence="2" type="ORF">DFR70_1225</name>
</gene>
<dbReference type="AlphaFoldDB" id="A0A318JT98"/>
<keyword evidence="3" id="KW-1185">Reference proteome</keyword>
<comment type="caution">
    <text evidence="2">The sequence shown here is derived from an EMBL/GenBank/DDBJ whole genome shotgun (WGS) entry which is preliminary data.</text>
</comment>
<evidence type="ECO:0000313" key="2">
    <source>
        <dbReference type="EMBL" id="PXX54864.1"/>
    </source>
</evidence>
<dbReference type="Proteomes" id="UP000247569">
    <property type="component" value="Unassembled WGS sequence"/>
</dbReference>
<name>A0A318JT98_9NOCA</name>
<feature type="transmembrane region" description="Helical" evidence="1">
    <location>
        <begin position="31"/>
        <end position="52"/>
    </location>
</feature>
<feature type="transmembrane region" description="Helical" evidence="1">
    <location>
        <begin position="59"/>
        <end position="79"/>
    </location>
</feature>
<keyword evidence="1" id="KW-0812">Transmembrane</keyword>
<keyword evidence="1" id="KW-0472">Membrane</keyword>
<keyword evidence="1" id="KW-1133">Transmembrane helix</keyword>
<reference evidence="2 3" key="1">
    <citation type="submission" date="2018-05" db="EMBL/GenBank/DDBJ databases">
        <title>Genomic Encyclopedia of Type Strains, Phase IV (KMG-IV): sequencing the most valuable type-strain genomes for metagenomic binning, comparative biology and taxonomic classification.</title>
        <authorList>
            <person name="Goeker M."/>
        </authorList>
    </citation>
    <scope>NUCLEOTIDE SEQUENCE [LARGE SCALE GENOMIC DNA]</scope>
    <source>
        <strain evidence="2 3">DSM 44704</strain>
    </source>
</reference>
<dbReference type="EMBL" id="QJKF01000022">
    <property type="protein sequence ID" value="PXX54864.1"/>
    <property type="molecule type" value="Genomic_DNA"/>
</dbReference>
<protein>
    <submittedName>
        <fullName evidence="2">Uncharacterized protein</fullName>
    </submittedName>
</protein>